<dbReference type="Ensembl" id="ENSVURT00010026592.1">
    <property type="protein sequence ID" value="ENSVURP00010023361.1"/>
    <property type="gene ID" value="ENSVURG00010017910.1"/>
</dbReference>
<dbReference type="PANTHER" id="PTHR16065">
    <property type="entry name" value="COILED-COIL DOMAIN CONTAINING 198"/>
    <property type="match status" value="1"/>
</dbReference>
<evidence type="ECO:0000313" key="4">
    <source>
        <dbReference type="Proteomes" id="UP000314987"/>
    </source>
</evidence>
<keyword evidence="4" id="KW-1185">Reference proteome</keyword>
<protein>
    <submittedName>
        <fullName evidence="3">Coiled-coil domain containing 198</fullName>
    </submittedName>
</protein>
<proteinExistence type="predicted"/>
<feature type="compositionally biased region" description="Basic and acidic residues" evidence="2">
    <location>
        <begin position="269"/>
        <end position="278"/>
    </location>
</feature>
<dbReference type="Pfam" id="PF15398">
    <property type="entry name" value="DUF4619"/>
    <property type="match status" value="1"/>
</dbReference>
<feature type="region of interest" description="Disordered" evidence="2">
    <location>
        <begin position="259"/>
        <end position="278"/>
    </location>
</feature>
<dbReference type="CTD" id="55195"/>
<evidence type="ECO:0000256" key="1">
    <source>
        <dbReference type="SAM" id="Coils"/>
    </source>
</evidence>
<feature type="coiled-coil region" evidence="1">
    <location>
        <begin position="118"/>
        <end position="177"/>
    </location>
</feature>
<feature type="compositionally biased region" description="Basic residues" evidence="2">
    <location>
        <begin position="1"/>
        <end position="12"/>
    </location>
</feature>
<keyword evidence="1" id="KW-0175">Coiled coil</keyword>
<organism evidence="3 4">
    <name type="scientific">Vombatus ursinus</name>
    <name type="common">Common wombat</name>
    <dbReference type="NCBI Taxonomy" id="29139"/>
    <lineage>
        <taxon>Eukaryota</taxon>
        <taxon>Metazoa</taxon>
        <taxon>Chordata</taxon>
        <taxon>Craniata</taxon>
        <taxon>Vertebrata</taxon>
        <taxon>Euteleostomi</taxon>
        <taxon>Mammalia</taxon>
        <taxon>Metatheria</taxon>
        <taxon>Diprotodontia</taxon>
        <taxon>Vombatidae</taxon>
        <taxon>Vombatus</taxon>
    </lineage>
</organism>
<evidence type="ECO:0000256" key="2">
    <source>
        <dbReference type="SAM" id="MobiDB-lite"/>
    </source>
</evidence>
<reference evidence="3" key="3">
    <citation type="submission" date="2025-09" db="UniProtKB">
        <authorList>
            <consortium name="Ensembl"/>
        </authorList>
    </citation>
    <scope>IDENTIFICATION</scope>
</reference>
<reference evidence="3" key="2">
    <citation type="submission" date="2025-08" db="UniProtKB">
        <authorList>
            <consortium name="Ensembl"/>
        </authorList>
    </citation>
    <scope>IDENTIFICATION</scope>
</reference>
<evidence type="ECO:0000313" key="3">
    <source>
        <dbReference type="Ensembl" id="ENSVURP00010023361.1"/>
    </source>
</evidence>
<dbReference type="OrthoDB" id="6344011at2759"/>
<sequence length="298" mass="35025">MGSKHSKAHPRVTRVAPMQDKDPMSSPASPVDLTFNDNPEDQSSYSFARLQEKRALDRQLPPLRETLYGRYSSGLEVPRPMSVDIPLEKGETSIIKRHPPRRFQMLEPLEPQVLIAEKFLTQKEAETTQKKKQELEKRVQALTYSSGKRQYLHKMKMLEMNHRKQEAQAELKRSLHREARINKHKMRELKAKNIPENIPRNDGSEDFVTIEPDVPINGETGNAWNREFVKYHEQSEYHPRKSGELRRWPLKQQIQDELFWDSSSTDSDESGKEERKSWTLVRTKTERIALFDEFFDQE</sequence>
<dbReference type="GeneID" id="114028644"/>
<dbReference type="OMA" id="QRDHKAK"/>
<dbReference type="PANTHER" id="PTHR16065:SF2">
    <property type="entry name" value="COILED-COIL DOMAIN CONTAINING 198"/>
    <property type="match status" value="1"/>
</dbReference>
<dbReference type="InterPro" id="IPR029235">
    <property type="entry name" value="FAME"/>
</dbReference>
<gene>
    <name evidence="3" type="primary">CCDC198</name>
</gene>
<feature type="region of interest" description="Disordered" evidence="2">
    <location>
        <begin position="1"/>
        <end position="45"/>
    </location>
</feature>
<dbReference type="STRING" id="29139.ENSVURP00010023361"/>
<dbReference type="Proteomes" id="UP000314987">
    <property type="component" value="Unassembled WGS sequence"/>
</dbReference>
<name>A0A4X2LN49_VOMUR</name>
<dbReference type="AlphaFoldDB" id="A0A4X2LN49"/>
<dbReference type="GeneTree" id="ENSGT00390000001071"/>
<accession>A0A4X2LN49</accession>
<dbReference type="RefSeq" id="XP_027698711.1">
    <property type="nucleotide sequence ID" value="XM_027842910.1"/>
</dbReference>
<feature type="compositionally biased region" description="Polar residues" evidence="2">
    <location>
        <begin position="35"/>
        <end position="45"/>
    </location>
</feature>
<feature type="region of interest" description="Disordered" evidence="2">
    <location>
        <begin position="53"/>
        <end position="72"/>
    </location>
</feature>
<reference evidence="4" key="1">
    <citation type="submission" date="2018-12" db="EMBL/GenBank/DDBJ databases">
        <authorList>
            <person name="Yazar S."/>
        </authorList>
    </citation>
    <scope>NUCLEOTIDE SEQUENCE [LARGE SCALE GENOMIC DNA]</scope>
</reference>